<protein>
    <recommendedName>
        <fullName evidence="3">DUF1127 domain-containing protein</fullName>
    </recommendedName>
</protein>
<dbReference type="AlphaFoldDB" id="A0A916WGL0"/>
<proteinExistence type="predicted"/>
<evidence type="ECO:0008006" key="3">
    <source>
        <dbReference type="Google" id="ProtNLM"/>
    </source>
</evidence>
<sequence>MGIVIPPIMSAILHFQRKMKERRDRARTRRLIDNLPGYVQRDIGWTGSCEEWQPGNWQLSQRRQKR</sequence>
<dbReference type="EMBL" id="BMHH01000009">
    <property type="protein sequence ID" value="GGA95755.1"/>
    <property type="molecule type" value="Genomic_DNA"/>
</dbReference>
<dbReference type="Proteomes" id="UP000646478">
    <property type="component" value="Unassembled WGS sequence"/>
</dbReference>
<name>A0A916WGL0_9HYPH</name>
<keyword evidence="2" id="KW-1185">Reference proteome</keyword>
<gene>
    <name evidence="1" type="ORF">GCM10011491_25100</name>
</gene>
<evidence type="ECO:0000313" key="2">
    <source>
        <dbReference type="Proteomes" id="UP000646478"/>
    </source>
</evidence>
<reference evidence="1" key="2">
    <citation type="submission" date="2020-09" db="EMBL/GenBank/DDBJ databases">
        <authorList>
            <person name="Sun Q."/>
            <person name="Zhou Y."/>
        </authorList>
    </citation>
    <scope>NUCLEOTIDE SEQUENCE</scope>
    <source>
        <strain evidence="1">CGMCC 1.15082</strain>
    </source>
</reference>
<organism evidence="1 2">
    <name type="scientific">Brucella endophytica</name>
    <dbReference type="NCBI Taxonomy" id="1963359"/>
    <lineage>
        <taxon>Bacteria</taxon>
        <taxon>Pseudomonadati</taxon>
        <taxon>Pseudomonadota</taxon>
        <taxon>Alphaproteobacteria</taxon>
        <taxon>Hyphomicrobiales</taxon>
        <taxon>Brucellaceae</taxon>
        <taxon>Brucella/Ochrobactrum group</taxon>
        <taxon>Brucella</taxon>
    </lineage>
</organism>
<accession>A0A916WGL0</accession>
<dbReference type="RefSeq" id="WP_188824513.1">
    <property type="nucleotide sequence ID" value="NZ_BMHH01000009.1"/>
</dbReference>
<reference evidence="1" key="1">
    <citation type="journal article" date="2014" name="Int. J. Syst. Evol. Microbiol.">
        <title>Complete genome sequence of Corynebacterium casei LMG S-19264T (=DSM 44701T), isolated from a smear-ripened cheese.</title>
        <authorList>
            <consortium name="US DOE Joint Genome Institute (JGI-PGF)"/>
            <person name="Walter F."/>
            <person name="Albersmeier A."/>
            <person name="Kalinowski J."/>
            <person name="Ruckert C."/>
        </authorList>
    </citation>
    <scope>NUCLEOTIDE SEQUENCE</scope>
    <source>
        <strain evidence="1">CGMCC 1.15082</strain>
    </source>
</reference>
<evidence type="ECO:0000313" key="1">
    <source>
        <dbReference type="EMBL" id="GGA95755.1"/>
    </source>
</evidence>
<comment type="caution">
    <text evidence="1">The sequence shown here is derived from an EMBL/GenBank/DDBJ whole genome shotgun (WGS) entry which is preliminary data.</text>
</comment>